<feature type="domain" description="Transferrin-like" evidence="1">
    <location>
        <begin position="65"/>
        <end position="551"/>
    </location>
</feature>
<evidence type="ECO:0000313" key="2">
    <source>
        <dbReference type="EMBL" id="GBP75799.1"/>
    </source>
</evidence>
<dbReference type="SMART" id="SM00094">
    <property type="entry name" value="TR_FER"/>
    <property type="match status" value="1"/>
</dbReference>
<dbReference type="EMBL" id="BGZK01001262">
    <property type="protein sequence ID" value="GBP75799.1"/>
    <property type="molecule type" value="Genomic_DNA"/>
</dbReference>
<keyword evidence="3" id="KW-1185">Reference proteome</keyword>
<proteinExistence type="predicted"/>
<dbReference type="PANTHER" id="PTHR11485:SF57">
    <property type="entry name" value="TRANSFERRIN"/>
    <property type="match status" value="1"/>
</dbReference>
<sequence>MKTWWPSGDIRDSNTFWEHMMFYRMAGVLHNVLVYQDALPSAFEYISSSRNLADIDVTSFCMPTQRWCTISEDEQRKCEWVRHALRTLGVEPALSCQRGQSPLHCLRDIRDNNADFIAIDSNYGYLARHIFDLSPLLMVNHWDKYMTRVAALVRSNSGITRFENLRGKKACFPEFGGNSLGLYAVDSEDSFTTRHTIIFRDNLPSNCRFPVYTYALFYHMFVSSPAFLSFVATGHNKSILSTSECNYAKAVAEFFKGTCAPGALDSMRQLYNSSFDVSSLCDVCKSPYPAAGNGTDFTCKTDWTNMYYGNDGALTCLADQSADVAFVDVRDLDGSDDGVRRLVPELTYHNGTIYPNHIWACWNGPEMDFDHDWLSGSDDGTSKLPAPLSDPESQSWSKCIPREYQQVQTWLDHLARLNIPADTFRPLCSGNNSLGKPGTFVNDDCLMSQIINSEVMVRRLTTSVIISDVSTFCLRNDSHLVSLTSLLNNLKHYIGHGVPVVRRLIDLQVCSTFDGIHDLLFKDSVDGLFSPSFSRFSLGRDYFQLLEHLDSCTGSVDSLFSNGVFSHLSLVFVSLLSIWLF</sequence>
<organism evidence="2 3">
    <name type="scientific">Eumeta variegata</name>
    <name type="common">Bagworm moth</name>
    <name type="synonym">Eumeta japonica</name>
    <dbReference type="NCBI Taxonomy" id="151549"/>
    <lineage>
        <taxon>Eukaryota</taxon>
        <taxon>Metazoa</taxon>
        <taxon>Ecdysozoa</taxon>
        <taxon>Arthropoda</taxon>
        <taxon>Hexapoda</taxon>
        <taxon>Insecta</taxon>
        <taxon>Pterygota</taxon>
        <taxon>Neoptera</taxon>
        <taxon>Endopterygota</taxon>
        <taxon>Lepidoptera</taxon>
        <taxon>Glossata</taxon>
        <taxon>Ditrysia</taxon>
        <taxon>Tineoidea</taxon>
        <taxon>Psychidae</taxon>
        <taxon>Oiketicinae</taxon>
        <taxon>Eumeta</taxon>
    </lineage>
</organism>
<reference evidence="2 3" key="1">
    <citation type="journal article" date="2019" name="Commun. Biol.">
        <title>The bagworm genome reveals a unique fibroin gene that provides high tensile strength.</title>
        <authorList>
            <person name="Kono N."/>
            <person name="Nakamura H."/>
            <person name="Ohtoshi R."/>
            <person name="Tomita M."/>
            <person name="Numata K."/>
            <person name="Arakawa K."/>
        </authorList>
    </citation>
    <scope>NUCLEOTIDE SEQUENCE [LARGE SCALE GENOMIC DNA]</scope>
</reference>
<protein>
    <submittedName>
        <fullName evidence="2">Transferrin</fullName>
    </submittedName>
</protein>
<dbReference type="Pfam" id="PF00405">
    <property type="entry name" value="Transferrin"/>
    <property type="match status" value="2"/>
</dbReference>
<dbReference type="OrthoDB" id="8183540at2759"/>
<dbReference type="SUPFAM" id="SSF53850">
    <property type="entry name" value="Periplasmic binding protein-like II"/>
    <property type="match status" value="1"/>
</dbReference>
<dbReference type="Proteomes" id="UP000299102">
    <property type="component" value="Unassembled WGS sequence"/>
</dbReference>
<evidence type="ECO:0000313" key="3">
    <source>
        <dbReference type="Proteomes" id="UP000299102"/>
    </source>
</evidence>
<name>A0A4C1YMG2_EUMVA</name>
<dbReference type="Gene3D" id="3.40.190.10">
    <property type="entry name" value="Periplasmic binding protein-like II"/>
    <property type="match status" value="2"/>
</dbReference>
<dbReference type="AlphaFoldDB" id="A0A4C1YMG2"/>
<dbReference type="PRINTS" id="PR00422">
    <property type="entry name" value="TRANSFERRIN"/>
</dbReference>
<comment type="caution">
    <text evidence="2">The sequence shown here is derived from an EMBL/GenBank/DDBJ whole genome shotgun (WGS) entry which is preliminary data.</text>
</comment>
<gene>
    <name evidence="2" type="ORF">EVAR_65431_1</name>
</gene>
<dbReference type="InterPro" id="IPR001156">
    <property type="entry name" value="Transferrin-like_dom"/>
</dbReference>
<dbReference type="PROSITE" id="PS51408">
    <property type="entry name" value="TRANSFERRIN_LIKE_4"/>
    <property type="match status" value="1"/>
</dbReference>
<dbReference type="PANTHER" id="PTHR11485">
    <property type="entry name" value="TRANSFERRIN"/>
    <property type="match status" value="1"/>
</dbReference>
<evidence type="ECO:0000259" key="1">
    <source>
        <dbReference type="PROSITE" id="PS51408"/>
    </source>
</evidence>
<accession>A0A4C1YMG2</accession>